<gene>
    <name evidence="1" type="ORF">E6C27_scaffold114G001120</name>
</gene>
<dbReference type="Proteomes" id="UP000321393">
    <property type="component" value="Unassembled WGS sequence"/>
</dbReference>
<proteinExistence type="predicted"/>
<reference evidence="1 2" key="1">
    <citation type="submission" date="2019-08" db="EMBL/GenBank/DDBJ databases">
        <title>Draft genome sequences of two oriental melons (Cucumis melo L. var makuwa).</title>
        <authorList>
            <person name="Kwon S.-Y."/>
        </authorList>
    </citation>
    <scope>NUCLEOTIDE SEQUENCE [LARGE SCALE GENOMIC DNA]</scope>
    <source>
        <strain evidence="2">cv. SW 3</strain>
        <tissue evidence="1">Leaf</tissue>
    </source>
</reference>
<dbReference type="EMBL" id="SSTE01014001">
    <property type="protein sequence ID" value="KAA0046579.1"/>
    <property type="molecule type" value="Genomic_DNA"/>
</dbReference>
<accession>A0A5A7TZB6</accession>
<comment type="caution">
    <text evidence="1">The sequence shown here is derived from an EMBL/GenBank/DDBJ whole genome shotgun (WGS) entry which is preliminary data.</text>
</comment>
<dbReference type="STRING" id="1194695.A0A5A7TZB6"/>
<evidence type="ECO:0000313" key="1">
    <source>
        <dbReference type="EMBL" id="KAA0046579.1"/>
    </source>
</evidence>
<organism evidence="1 2">
    <name type="scientific">Cucumis melo var. makuwa</name>
    <name type="common">Oriental melon</name>
    <dbReference type="NCBI Taxonomy" id="1194695"/>
    <lineage>
        <taxon>Eukaryota</taxon>
        <taxon>Viridiplantae</taxon>
        <taxon>Streptophyta</taxon>
        <taxon>Embryophyta</taxon>
        <taxon>Tracheophyta</taxon>
        <taxon>Spermatophyta</taxon>
        <taxon>Magnoliopsida</taxon>
        <taxon>eudicotyledons</taxon>
        <taxon>Gunneridae</taxon>
        <taxon>Pentapetalae</taxon>
        <taxon>rosids</taxon>
        <taxon>fabids</taxon>
        <taxon>Cucurbitales</taxon>
        <taxon>Cucurbitaceae</taxon>
        <taxon>Benincaseae</taxon>
        <taxon>Cucumis</taxon>
    </lineage>
</organism>
<evidence type="ECO:0000313" key="2">
    <source>
        <dbReference type="Proteomes" id="UP000321393"/>
    </source>
</evidence>
<dbReference type="OrthoDB" id="1728022at2759"/>
<sequence>MEQEIEATVVDGNGTETGHIIVTTIGGKNGQPKQESSEYLVHLYGIHLLNLEQLSYLIICVTSLEYIYSDASWPLSLIESEMAATSATSLSIGATASLNTKLNLFSQSKSTSLRINSQEKLQSFCGLKADSSLRCDSESSFLGKQSSAALWRHLAPSVQRANLNLCKNLQPQASYKVAVLGAAGGIGHFLLEEDDKFLDKV</sequence>
<dbReference type="AlphaFoldDB" id="A0A5A7TZB6"/>
<name>A0A5A7TZB6_CUCMM</name>
<protein>
    <submittedName>
        <fullName evidence="1">Malate dehydrogenase</fullName>
    </submittedName>
</protein>